<name>A0A7M5X2I9_9CNID</name>
<dbReference type="InterPro" id="IPR029034">
    <property type="entry name" value="Cystine-knot_cytokine"/>
</dbReference>
<keyword evidence="4" id="KW-1133">Transmembrane helix</keyword>
<proteinExistence type="predicted"/>
<reference evidence="6" key="1">
    <citation type="submission" date="2021-01" db="UniProtKB">
        <authorList>
            <consortium name="EnsemblMetazoa"/>
        </authorList>
    </citation>
    <scope>IDENTIFICATION</scope>
</reference>
<dbReference type="Pfam" id="PF03128">
    <property type="entry name" value="CXCXC"/>
    <property type="match status" value="1"/>
</dbReference>
<feature type="transmembrane region" description="Helical" evidence="4">
    <location>
        <begin position="229"/>
        <end position="249"/>
    </location>
</feature>
<dbReference type="OrthoDB" id="5971045at2759"/>
<keyword evidence="4" id="KW-0472">Membrane</keyword>
<evidence type="ECO:0000256" key="4">
    <source>
        <dbReference type="SAM" id="Phobius"/>
    </source>
</evidence>
<dbReference type="Gene3D" id="2.10.90.10">
    <property type="entry name" value="Cystine-knot cytokines"/>
    <property type="match status" value="1"/>
</dbReference>
<protein>
    <submittedName>
        <fullName evidence="6">Uncharacterized protein</fullName>
    </submittedName>
</protein>
<evidence type="ECO:0000256" key="5">
    <source>
        <dbReference type="SAM" id="SignalP"/>
    </source>
</evidence>
<dbReference type="SUPFAM" id="SSF57501">
    <property type="entry name" value="Cystine-knot cytokines"/>
    <property type="match status" value="1"/>
</dbReference>
<dbReference type="GeneID" id="136815337"/>
<keyword evidence="2" id="KW-0964">Secreted</keyword>
<organism evidence="6 7">
    <name type="scientific">Clytia hemisphaerica</name>
    <dbReference type="NCBI Taxonomy" id="252671"/>
    <lineage>
        <taxon>Eukaryota</taxon>
        <taxon>Metazoa</taxon>
        <taxon>Cnidaria</taxon>
        <taxon>Hydrozoa</taxon>
        <taxon>Hydroidolina</taxon>
        <taxon>Leptothecata</taxon>
        <taxon>Obeliida</taxon>
        <taxon>Clytiidae</taxon>
        <taxon>Clytia</taxon>
    </lineage>
</organism>
<evidence type="ECO:0000313" key="6">
    <source>
        <dbReference type="EnsemblMetazoa" id="CLYHEMP016769.1"/>
    </source>
</evidence>
<dbReference type="EnsemblMetazoa" id="CLYHEMT016769.1">
    <property type="protein sequence ID" value="CLYHEMP016769.1"/>
    <property type="gene ID" value="CLYHEMG016769"/>
</dbReference>
<dbReference type="Proteomes" id="UP000594262">
    <property type="component" value="Unplaced"/>
</dbReference>
<evidence type="ECO:0000256" key="2">
    <source>
        <dbReference type="ARBA" id="ARBA00022525"/>
    </source>
</evidence>
<feature type="chain" id="PRO_5029888173" evidence="5">
    <location>
        <begin position="27"/>
        <end position="360"/>
    </location>
</feature>
<accession>A0A7M5X2I9</accession>
<evidence type="ECO:0000313" key="7">
    <source>
        <dbReference type="Proteomes" id="UP000594262"/>
    </source>
</evidence>
<dbReference type="GO" id="GO:0005576">
    <property type="term" value="C:extracellular region"/>
    <property type="evidence" value="ECO:0007669"/>
    <property type="project" value="UniProtKB-SubCell"/>
</dbReference>
<evidence type="ECO:0000256" key="3">
    <source>
        <dbReference type="ARBA" id="ARBA00022729"/>
    </source>
</evidence>
<comment type="subcellular location">
    <subcellularLocation>
        <location evidence="1">Secreted</location>
    </subcellularLocation>
</comment>
<dbReference type="RefSeq" id="XP_066927879.1">
    <property type="nucleotide sequence ID" value="XM_067071778.1"/>
</dbReference>
<keyword evidence="3 5" id="KW-0732">Signal</keyword>
<evidence type="ECO:0000256" key="1">
    <source>
        <dbReference type="ARBA" id="ARBA00004613"/>
    </source>
</evidence>
<sequence length="360" mass="41270">MINSEMIRMLYKYMVILSTLILYTQAQTQPRSQPEYHSACAPVLSYVETNPDHKFEPLVVKLHRCVGKNRGSSSRKECVPETMENVTFYVDDYSGRFPPPTAILSNHTSCKEKCRLNSSVCNENQSWDQFDCSCTCAVQSPPKCEDPLYWDSRHCACVCPKQGRPKQCNKFKYFSEDSCGCICEPKRERKCRRQGQFLDPDTCYCTQYPPYVEAQEAFDCSHEGVISKVGLVLLIIFEAFAIVIAFVMYRKYCASRAPCNRPKHYQHADDTLPDDRSLDGNEHDKYSIDTPTIGLQSGQIALKHRTQNTNNNKLYINNGGAGKTSSSSYDVLIKEQSTEYLHDQTEPYDWRQSYKDMVKV</sequence>
<keyword evidence="4" id="KW-0812">Transmembrane</keyword>
<feature type="signal peptide" evidence="5">
    <location>
        <begin position="1"/>
        <end position="26"/>
    </location>
</feature>
<dbReference type="InterPro" id="IPR004153">
    <property type="entry name" value="CXCXC_repeat"/>
</dbReference>
<dbReference type="AlphaFoldDB" id="A0A7M5X2I9"/>
<keyword evidence="7" id="KW-1185">Reference proteome</keyword>